<reference evidence="5 6" key="1">
    <citation type="journal article" date="2021" name="Nat. Commun.">
        <title>Isolation of a member of the candidate phylum Atribacteria reveals a unique cell membrane structure.</title>
        <authorList>
            <person name="Taiki K."/>
            <person name="Nobu M.K."/>
            <person name="Kusada H."/>
            <person name="Meng X.-Y."/>
            <person name="Hosoki N."/>
            <person name="Uematsu K."/>
            <person name="Yoshioka H."/>
            <person name="Kamagata Y."/>
            <person name="Tamaki H."/>
        </authorList>
    </citation>
    <scope>NUCLEOTIDE SEQUENCE [LARGE SCALE GENOMIC DNA]</scope>
    <source>
        <strain evidence="5 6">RT761</strain>
    </source>
</reference>
<dbReference type="InterPro" id="IPR028082">
    <property type="entry name" value="Peripla_BP_I"/>
</dbReference>
<dbReference type="PROSITE" id="PS50932">
    <property type="entry name" value="HTH_LACI_2"/>
    <property type="match status" value="1"/>
</dbReference>
<dbReference type="GO" id="GO:0000976">
    <property type="term" value="F:transcription cis-regulatory region binding"/>
    <property type="evidence" value="ECO:0007669"/>
    <property type="project" value="TreeGrafter"/>
</dbReference>
<keyword evidence="2" id="KW-0238">DNA-binding</keyword>
<name>A0A7T1F422_ATRLM</name>
<dbReference type="SMART" id="SM00354">
    <property type="entry name" value="HTH_LACI"/>
    <property type="match status" value="1"/>
</dbReference>
<proteinExistence type="predicted"/>
<evidence type="ECO:0000256" key="1">
    <source>
        <dbReference type="ARBA" id="ARBA00023015"/>
    </source>
</evidence>
<dbReference type="SUPFAM" id="SSF47413">
    <property type="entry name" value="lambda repressor-like DNA-binding domains"/>
    <property type="match status" value="1"/>
</dbReference>
<dbReference type="SUPFAM" id="SSF53822">
    <property type="entry name" value="Periplasmic binding protein-like I"/>
    <property type="match status" value="1"/>
</dbReference>
<evidence type="ECO:0000256" key="3">
    <source>
        <dbReference type="ARBA" id="ARBA00023163"/>
    </source>
</evidence>
<protein>
    <submittedName>
        <fullName evidence="5">HTH-type transcriptional repressor CytR</fullName>
    </submittedName>
</protein>
<dbReference type="PANTHER" id="PTHR30146:SF109">
    <property type="entry name" value="HTH-TYPE TRANSCRIPTIONAL REGULATOR GALS"/>
    <property type="match status" value="1"/>
</dbReference>
<accession>A0A7T1F422</accession>
<dbReference type="PRINTS" id="PR00036">
    <property type="entry name" value="HTHLACI"/>
</dbReference>
<dbReference type="Pfam" id="PF13377">
    <property type="entry name" value="Peripla_BP_3"/>
    <property type="match status" value="1"/>
</dbReference>
<dbReference type="GO" id="GO:0003700">
    <property type="term" value="F:DNA-binding transcription factor activity"/>
    <property type="evidence" value="ECO:0007669"/>
    <property type="project" value="TreeGrafter"/>
</dbReference>
<keyword evidence="3" id="KW-0804">Transcription</keyword>
<dbReference type="PANTHER" id="PTHR30146">
    <property type="entry name" value="LACI-RELATED TRANSCRIPTIONAL REPRESSOR"/>
    <property type="match status" value="1"/>
</dbReference>
<keyword evidence="6" id="KW-1185">Reference proteome</keyword>
<sequence length="336" mass="37631">MPSIKEVARLAGVSITTVSRVINNKGSVSKKSVDKVWEAVRLLNYQPNLLARSLRSQQSKLLGLLVPDIRNSVFAIIAKHTEEIASKRGYNLIICNTGEDAEKEKTYLEILLQRQVEGIIFSRVSDESLLFKTPQLSKVPYIVLDRTMEVEEAPTIKLDNYAAGVLAASHLLELGHQKFACISGPLKIKICRERLSGFLDTLGKKDLKIRKEFIQEGDFKIEGGRKAMENLLAFPRDEYPTAIFIMNDLMAFGAIQKAKEKGLSLPEDISIVGLDNIPLSEVFSPSLTTVAQPFDEMTKEGVYLLLKLIENKKIRKKLIVIQPKLIIRSSTIPLKK</sequence>
<dbReference type="Gene3D" id="1.10.260.40">
    <property type="entry name" value="lambda repressor-like DNA-binding domains"/>
    <property type="match status" value="1"/>
</dbReference>
<evidence type="ECO:0000313" key="6">
    <source>
        <dbReference type="Proteomes" id="UP000594463"/>
    </source>
</evidence>
<gene>
    <name evidence="5" type="primary">cytR_3</name>
    <name evidence="5" type="ORF">RT761_02214</name>
</gene>
<dbReference type="PROSITE" id="PS00356">
    <property type="entry name" value="HTH_LACI_1"/>
    <property type="match status" value="1"/>
</dbReference>
<dbReference type="EMBL" id="CP065383">
    <property type="protein sequence ID" value="QPM68986.1"/>
    <property type="molecule type" value="Genomic_DNA"/>
</dbReference>
<dbReference type="CDD" id="cd06267">
    <property type="entry name" value="PBP1_LacI_sugar_binding-like"/>
    <property type="match status" value="1"/>
</dbReference>
<dbReference type="RefSeq" id="WP_218111476.1">
    <property type="nucleotide sequence ID" value="NZ_CP065383.1"/>
</dbReference>
<organism evidence="5 6">
    <name type="scientific">Atribacter laminatus</name>
    <dbReference type="NCBI Taxonomy" id="2847778"/>
    <lineage>
        <taxon>Bacteria</taxon>
        <taxon>Pseudomonadati</taxon>
        <taxon>Atribacterota</taxon>
        <taxon>Atribacteria</taxon>
        <taxon>Atribacterales</taxon>
        <taxon>Atribacteraceae</taxon>
        <taxon>Atribacter</taxon>
    </lineage>
</organism>
<evidence type="ECO:0000313" key="5">
    <source>
        <dbReference type="EMBL" id="QPM68986.1"/>
    </source>
</evidence>
<feature type="domain" description="HTH lacI-type" evidence="4">
    <location>
        <begin position="2"/>
        <end position="56"/>
    </location>
</feature>
<dbReference type="Gene3D" id="3.40.50.2300">
    <property type="match status" value="2"/>
</dbReference>
<evidence type="ECO:0000256" key="2">
    <source>
        <dbReference type="ARBA" id="ARBA00023125"/>
    </source>
</evidence>
<evidence type="ECO:0000259" key="4">
    <source>
        <dbReference type="PROSITE" id="PS50932"/>
    </source>
</evidence>
<dbReference type="Pfam" id="PF00356">
    <property type="entry name" value="LacI"/>
    <property type="match status" value="1"/>
</dbReference>
<keyword evidence="1" id="KW-0805">Transcription regulation</keyword>
<dbReference type="InterPro" id="IPR000843">
    <property type="entry name" value="HTH_LacI"/>
</dbReference>
<dbReference type="InterPro" id="IPR046335">
    <property type="entry name" value="LacI/GalR-like_sensor"/>
</dbReference>
<dbReference type="AlphaFoldDB" id="A0A7T1F422"/>
<dbReference type="InterPro" id="IPR010982">
    <property type="entry name" value="Lambda_DNA-bd_dom_sf"/>
</dbReference>
<dbReference type="Proteomes" id="UP000594463">
    <property type="component" value="Chromosome"/>
</dbReference>
<dbReference type="CDD" id="cd01392">
    <property type="entry name" value="HTH_LacI"/>
    <property type="match status" value="1"/>
</dbReference>
<dbReference type="KEGG" id="alam:RT761_02214"/>